<proteinExistence type="predicted"/>
<sequence>MNDISYRRHLAKTITWRLVGTADTILLSWIITGNPFVGIQLGIAEVTTKSILYYIHERIWYKINLTSKGVKLSSKKRHVLKTITWRVIGTLDTVLLAWFISGSTVAALQIGTAEVVTKMLLYYMHERVWYKINFGLANRKNR</sequence>
<organism evidence="2 3">
    <name type="scientific">Bizionia sediminis</name>
    <dbReference type="NCBI Taxonomy" id="1737064"/>
    <lineage>
        <taxon>Bacteria</taxon>
        <taxon>Pseudomonadati</taxon>
        <taxon>Bacteroidota</taxon>
        <taxon>Flavobacteriia</taxon>
        <taxon>Flavobacteriales</taxon>
        <taxon>Flavobacteriaceae</taxon>
        <taxon>Bizionia</taxon>
    </lineage>
</organism>
<gene>
    <name evidence="2" type="ORF">ACFSQP_06825</name>
</gene>
<comment type="caution">
    <text evidence="2">The sequence shown here is derived from an EMBL/GenBank/DDBJ whole genome shotgun (WGS) entry which is preliminary data.</text>
</comment>
<dbReference type="RefSeq" id="WP_376892708.1">
    <property type="nucleotide sequence ID" value="NZ_JBHULS010000002.1"/>
</dbReference>
<dbReference type="Proteomes" id="UP001597472">
    <property type="component" value="Unassembled WGS sequence"/>
</dbReference>
<keyword evidence="3" id="KW-1185">Reference proteome</keyword>
<evidence type="ECO:0000313" key="3">
    <source>
        <dbReference type="Proteomes" id="UP001597472"/>
    </source>
</evidence>
<dbReference type="InterPro" id="IPR018638">
    <property type="entry name" value="DUF2061_membrane"/>
</dbReference>
<dbReference type="EMBL" id="JBHULS010000002">
    <property type="protein sequence ID" value="MFD2551525.1"/>
    <property type="molecule type" value="Genomic_DNA"/>
</dbReference>
<name>A0ABW5KUD5_9FLAO</name>
<feature type="domain" description="DUF2061" evidence="1">
    <location>
        <begin position="79"/>
        <end position="129"/>
    </location>
</feature>
<feature type="domain" description="DUF2061" evidence="1">
    <location>
        <begin position="10"/>
        <end position="60"/>
    </location>
</feature>
<evidence type="ECO:0000259" key="1">
    <source>
        <dbReference type="Pfam" id="PF09834"/>
    </source>
</evidence>
<accession>A0ABW5KUD5</accession>
<dbReference type="Pfam" id="PF09834">
    <property type="entry name" value="DUF2061"/>
    <property type="match status" value="2"/>
</dbReference>
<protein>
    <submittedName>
        <fullName evidence="2">DUF2061 domain-containing protein</fullName>
    </submittedName>
</protein>
<evidence type="ECO:0000313" key="2">
    <source>
        <dbReference type="EMBL" id="MFD2551525.1"/>
    </source>
</evidence>
<reference evidence="3" key="1">
    <citation type="journal article" date="2019" name="Int. J. Syst. Evol. Microbiol.">
        <title>The Global Catalogue of Microorganisms (GCM) 10K type strain sequencing project: providing services to taxonomists for standard genome sequencing and annotation.</title>
        <authorList>
            <consortium name="The Broad Institute Genomics Platform"/>
            <consortium name="The Broad Institute Genome Sequencing Center for Infectious Disease"/>
            <person name="Wu L."/>
            <person name="Ma J."/>
        </authorList>
    </citation>
    <scope>NUCLEOTIDE SEQUENCE [LARGE SCALE GENOMIC DNA]</scope>
    <source>
        <strain evidence="3">KCTC 42587</strain>
    </source>
</reference>